<evidence type="ECO:0000313" key="2">
    <source>
        <dbReference type="EMBL" id="OAG94952.1"/>
    </source>
</evidence>
<evidence type="ECO:0000313" key="5">
    <source>
        <dbReference type="Proteomes" id="UP000190229"/>
    </source>
</evidence>
<dbReference type="AlphaFoldDB" id="A0A162UAR4"/>
<comment type="caution">
    <text evidence="2">The sequence shown here is derived from an EMBL/GenBank/DDBJ whole genome shotgun (WGS) entry which is preliminary data.</text>
</comment>
<dbReference type="Proteomes" id="UP000190229">
    <property type="component" value="Unassembled WGS sequence"/>
</dbReference>
<dbReference type="InterPro" id="IPR027417">
    <property type="entry name" value="P-loop_NTPase"/>
</dbReference>
<reference evidence="2 4" key="1">
    <citation type="submission" date="2016-02" db="EMBL/GenBank/DDBJ databases">
        <title>Draft genome sequence of Acidibacillus ferrooxidans SLC66.</title>
        <authorList>
            <person name="Oliveira G."/>
            <person name="Nancucheo I."/>
            <person name="Dall'Agnol H."/>
            <person name="Johnson B."/>
            <person name="Oliveira R."/>
            <person name="Nunes G.L."/>
            <person name="Tzotzos G."/>
            <person name="Orellana S.C."/>
            <person name="Salim A.C."/>
            <person name="Araujo F.M."/>
        </authorList>
    </citation>
    <scope>NUCLEOTIDE SEQUENCE [LARGE SCALE GENOMIC DNA]</scope>
    <source>
        <strain evidence="2 4">SLC66</strain>
    </source>
</reference>
<dbReference type="SUPFAM" id="SSF52540">
    <property type="entry name" value="P-loop containing nucleoside triphosphate hydrolases"/>
    <property type="match status" value="1"/>
</dbReference>
<proteinExistence type="predicted"/>
<dbReference type="STRING" id="1765683.B2M26_14110"/>
<organism evidence="2 4">
    <name type="scientific">Ferroacidibacillus organovorans</name>
    <dbReference type="NCBI Taxonomy" id="1765683"/>
    <lineage>
        <taxon>Bacteria</taxon>
        <taxon>Bacillati</taxon>
        <taxon>Bacillota</taxon>
        <taxon>Bacilli</taxon>
        <taxon>Bacillales</taxon>
        <taxon>Alicyclobacillaceae</taxon>
        <taxon>Ferroacidibacillus</taxon>
    </lineage>
</organism>
<gene>
    <name evidence="2" type="ORF">AYW79_02905</name>
    <name evidence="3" type="ORF">B2M26_14110</name>
</gene>
<accession>A0A162UAR4</accession>
<keyword evidence="5" id="KW-1185">Reference proteome</keyword>
<dbReference type="PANTHER" id="PTHR10605:SF56">
    <property type="entry name" value="BIFUNCTIONAL HEPARAN SULFATE N-DEACETYLASE_N-SULFOTRANSFERASE"/>
    <property type="match status" value="1"/>
</dbReference>
<dbReference type="EMBL" id="MWPS01000046">
    <property type="protein sequence ID" value="OPG14970.1"/>
    <property type="molecule type" value="Genomic_DNA"/>
</dbReference>
<protein>
    <submittedName>
        <fullName evidence="2">Sulfotransferase</fullName>
    </submittedName>
</protein>
<dbReference type="Proteomes" id="UP000077421">
    <property type="component" value="Unassembled WGS sequence"/>
</dbReference>
<dbReference type="PANTHER" id="PTHR10605">
    <property type="entry name" value="HEPARAN SULFATE SULFOTRANSFERASE"/>
    <property type="match status" value="1"/>
</dbReference>
<dbReference type="InterPro" id="IPR037359">
    <property type="entry name" value="NST/OST"/>
</dbReference>
<evidence type="ECO:0000313" key="3">
    <source>
        <dbReference type="EMBL" id="OPG14970.1"/>
    </source>
</evidence>
<dbReference type="GO" id="GO:0008146">
    <property type="term" value="F:sulfotransferase activity"/>
    <property type="evidence" value="ECO:0007669"/>
    <property type="project" value="InterPro"/>
</dbReference>
<dbReference type="EMBL" id="LSUQ01000005">
    <property type="protein sequence ID" value="OAG94952.1"/>
    <property type="molecule type" value="Genomic_DNA"/>
</dbReference>
<keyword evidence="1 2" id="KW-0808">Transferase</keyword>
<dbReference type="Pfam" id="PF13469">
    <property type="entry name" value="Sulfotransfer_3"/>
    <property type="match status" value="1"/>
</dbReference>
<evidence type="ECO:0000313" key="4">
    <source>
        <dbReference type="Proteomes" id="UP000077421"/>
    </source>
</evidence>
<evidence type="ECO:0000256" key="1">
    <source>
        <dbReference type="ARBA" id="ARBA00022679"/>
    </source>
</evidence>
<dbReference type="RefSeq" id="WP_067561332.1">
    <property type="nucleotide sequence ID" value="NZ_LSUQ01000005.1"/>
</dbReference>
<reference evidence="3 5" key="2">
    <citation type="submission" date="2017-02" db="EMBL/GenBank/DDBJ databases">
        <title>Draft genome of Acidibacillus ferrooxidans Huett2.</title>
        <authorList>
            <person name="Schopf S."/>
        </authorList>
    </citation>
    <scope>NUCLEOTIDE SEQUENCE [LARGE SCALE GENOMIC DNA]</scope>
    <source>
        <strain evidence="3 5">Huett2</strain>
    </source>
</reference>
<sequence>MIPNFLIVGAAKSGTSSLDRYLAQHPEVYIPTKKEAHFYSIQDFPKRFTGPGDEGMNEETIRNRADYEALFKARTDEPAVGESSVFYLYYKGTAARIYADNPDMKIIMVLREPVARAYSAYMHLIRDARETLTFEESLAAEEERKKNGFEPMWLYRDLGRYSEQVERYVDVFGAERVHVMLFDEFTKRSEHFVRGAFRFLGVDEQATVDTQLHHNESGVPRSRAAFDFISKPHPLKELVKPFIPSSVRERLGNRAKSMLLERTSMLPETRRELAAYFAPDLVKLEKILHRDLSHWKKS</sequence>
<dbReference type="OrthoDB" id="9797480at2"/>
<name>A0A162UAR4_9BACL</name>
<dbReference type="Gene3D" id="3.40.50.300">
    <property type="entry name" value="P-loop containing nucleotide triphosphate hydrolases"/>
    <property type="match status" value="1"/>
</dbReference>